<dbReference type="PATRIC" id="fig|657314.3.peg.2477"/>
<dbReference type="RefSeq" id="WP_015542707.1">
    <property type="nucleotide sequence ID" value="NC_021022.1"/>
</dbReference>
<reference evidence="2 3" key="2">
    <citation type="submission" date="2010-03" db="EMBL/GenBank/DDBJ databases">
        <authorList>
            <person name="Pajon A."/>
        </authorList>
    </citation>
    <scope>NUCLEOTIDE SEQUENCE [LARGE SCALE GENOMIC DNA]</scope>
    <source>
        <strain evidence="2 3">A2-162</strain>
    </source>
</reference>
<reference evidence="2 3" key="1">
    <citation type="submission" date="2010-03" db="EMBL/GenBank/DDBJ databases">
        <title>The genome sequence of Ruminococcus obeum A2-162.</title>
        <authorList>
            <consortium name="metaHIT consortium -- http://www.metahit.eu/"/>
            <person name="Pajon A."/>
            <person name="Turner K."/>
            <person name="Parkhill J."/>
            <person name="Duncan S."/>
            <person name="Flint H."/>
        </authorList>
    </citation>
    <scope>NUCLEOTIDE SEQUENCE [LARGE SCALE GENOMIC DNA]</scope>
    <source>
        <strain evidence="2 3">A2-162</strain>
    </source>
</reference>
<sequence length="109" mass="12793">MNNFDYHMLANFQDFFIRHRGVYIYLIIINLVTFAVFGIDKFNAIHHRSRIRVATLFRLSLIGGSIGGLSAMYLFRHKTRKLNFTLGIPLILFVQIIILFFAANTRWQI</sequence>
<evidence type="ECO:0000313" key="2">
    <source>
        <dbReference type="EMBL" id="CBL23935.1"/>
    </source>
</evidence>
<keyword evidence="1" id="KW-1133">Transmembrane helix</keyword>
<feature type="transmembrane region" description="Helical" evidence="1">
    <location>
        <begin position="21"/>
        <end position="39"/>
    </location>
</feature>
<dbReference type="HOGENOM" id="CLU_091970_3_0_9"/>
<organism evidence="2 3">
    <name type="scientific">Blautia obeum A2-162</name>
    <dbReference type="NCBI Taxonomy" id="657314"/>
    <lineage>
        <taxon>Bacteria</taxon>
        <taxon>Bacillati</taxon>
        <taxon>Bacillota</taxon>
        <taxon>Clostridia</taxon>
        <taxon>Lachnospirales</taxon>
        <taxon>Lachnospiraceae</taxon>
        <taxon>Blautia</taxon>
    </lineage>
</organism>
<dbReference type="InterPro" id="IPR010718">
    <property type="entry name" value="DUF1294"/>
</dbReference>
<dbReference type="KEGG" id="rob:CK5_26380"/>
<feature type="transmembrane region" description="Helical" evidence="1">
    <location>
        <begin position="51"/>
        <end position="75"/>
    </location>
</feature>
<gene>
    <name evidence="2" type="ORF">CK5_26380</name>
</gene>
<keyword evidence="1" id="KW-0812">Transmembrane</keyword>
<evidence type="ECO:0000256" key="1">
    <source>
        <dbReference type="SAM" id="Phobius"/>
    </source>
</evidence>
<dbReference type="EMBL" id="FP929054">
    <property type="protein sequence ID" value="CBL23935.1"/>
    <property type="molecule type" value="Genomic_DNA"/>
</dbReference>
<dbReference type="Proteomes" id="UP000008955">
    <property type="component" value="Chromosome"/>
</dbReference>
<evidence type="ECO:0000313" key="3">
    <source>
        <dbReference type="Proteomes" id="UP000008955"/>
    </source>
</evidence>
<protein>
    <submittedName>
        <fullName evidence="2">Predicted membrane protein</fullName>
    </submittedName>
</protein>
<feature type="transmembrane region" description="Helical" evidence="1">
    <location>
        <begin position="82"/>
        <end position="103"/>
    </location>
</feature>
<keyword evidence="1" id="KW-0472">Membrane</keyword>
<dbReference type="AlphaFoldDB" id="D4LT27"/>
<name>D4LT27_9FIRM</name>
<keyword evidence="3" id="KW-1185">Reference proteome</keyword>
<proteinExistence type="predicted"/>
<dbReference type="Pfam" id="PF06961">
    <property type="entry name" value="DUF1294"/>
    <property type="match status" value="1"/>
</dbReference>
<accession>D4LT27</accession>